<dbReference type="RefSeq" id="WP_267538882.1">
    <property type="nucleotide sequence ID" value="NZ_JAPNKA010000001.1"/>
</dbReference>
<comment type="caution">
    <text evidence="1">The sequence shown here is derived from an EMBL/GenBank/DDBJ whole genome shotgun (WGS) entry which is preliminary data.</text>
</comment>
<name>A0ABT4AEU7_9BACT</name>
<dbReference type="EMBL" id="JAPNKA010000001">
    <property type="protein sequence ID" value="MCY1080208.1"/>
    <property type="molecule type" value="Genomic_DNA"/>
</dbReference>
<keyword evidence="2" id="KW-1185">Reference proteome</keyword>
<accession>A0ABT4AEU7</accession>
<evidence type="ECO:0000313" key="1">
    <source>
        <dbReference type="EMBL" id="MCY1080208.1"/>
    </source>
</evidence>
<proteinExistence type="predicted"/>
<dbReference type="Proteomes" id="UP001207654">
    <property type="component" value="Unassembled WGS sequence"/>
</dbReference>
<reference evidence="1 2" key="1">
    <citation type="submission" date="2022-11" db="EMBL/GenBank/DDBJ databases">
        <title>Minimal conservation of predation-associated metabolite biosynthetic gene clusters underscores biosynthetic potential of Myxococcota including descriptions for ten novel species: Archangium lansinium sp. nov., Myxococcus landrumus sp. nov., Nannocystis bai.</title>
        <authorList>
            <person name="Ahearne A."/>
            <person name="Stevens C."/>
            <person name="Phillips K."/>
        </authorList>
    </citation>
    <scope>NUCLEOTIDE SEQUENCE [LARGE SCALE GENOMIC DNA]</scope>
    <source>
        <strain evidence="1 2">MIWBW</strain>
    </source>
</reference>
<organism evidence="1 2">
    <name type="scientific">Archangium lansingense</name>
    <dbReference type="NCBI Taxonomy" id="2995310"/>
    <lineage>
        <taxon>Bacteria</taxon>
        <taxon>Pseudomonadati</taxon>
        <taxon>Myxococcota</taxon>
        <taxon>Myxococcia</taxon>
        <taxon>Myxococcales</taxon>
        <taxon>Cystobacterineae</taxon>
        <taxon>Archangiaceae</taxon>
        <taxon>Archangium</taxon>
    </lineage>
</organism>
<evidence type="ECO:0000313" key="2">
    <source>
        <dbReference type="Proteomes" id="UP001207654"/>
    </source>
</evidence>
<sequence>MTSVGSRRNDDTLVLGMNPHVQAEAEAIQKSNPRARVTTVRDSFQNDQVRARGSDGRMTVHDLRTEDGIRTFVATLGLPLAQGQKVVTAIASAGEDARDELAQLAQVWARAEKGGVVPSRLVLSGHSGGSNLWGEEGSFTNGVLTRSSLALLAAAMPRAAAGVEDLCIAACYNGGETTMEAWRALFPNLQTMWAYNGSAPGTFSGATAHLARWEKATRGEVASLRPDLLKGLRKGENLAVWSRREGYQTATVGASTTDLRVRQVAGHAAFERYFRGDEVVRDTQRGPLREHYNTLQALLGRPEVSASERSGLERARDQTLRLLFYGNAATRFQEAHRSVIRSGFAALGLNAPDFSRLGRKQALALIQSFESELARRSPRPVEAQRLLPLLTEGLRELQRSRIPDNWL</sequence>
<protein>
    <submittedName>
        <fullName evidence="1">Uncharacterized protein</fullName>
    </submittedName>
</protein>
<gene>
    <name evidence="1" type="ORF">OV287_37725</name>
</gene>